<accession>A0A7Z6MUQ7</accession>
<reference evidence="1 2" key="1">
    <citation type="submission" date="2018-07" db="EMBL/GenBank/DDBJ databases">
        <title>Draft Genome Sequence of Pseudomonas fluorescens AHK-1 associated with canker disease of kiwifruit.</title>
        <authorList>
            <person name="Wu Z."/>
        </authorList>
    </citation>
    <scope>NUCLEOTIDE SEQUENCE [LARGE SCALE GENOMIC DNA]</scope>
    <source>
        <strain evidence="1 2">AHK-1</strain>
    </source>
</reference>
<protein>
    <submittedName>
        <fullName evidence="1">Uncharacterized protein</fullName>
    </submittedName>
</protein>
<dbReference type="Proteomes" id="UP000255541">
    <property type="component" value="Unassembled WGS sequence"/>
</dbReference>
<proteinExistence type="predicted"/>
<dbReference type="RefSeq" id="WP_115487706.1">
    <property type="nucleotide sequence ID" value="NZ_QRBA01000011.1"/>
</dbReference>
<comment type="caution">
    <text evidence="1">The sequence shown here is derived from an EMBL/GenBank/DDBJ whole genome shotgun (WGS) entry which is preliminary data.</text>
</comment>
<dbReference type="EMBL" id="QRBA01000011">
    <property type="protein sequence ID" value="RDS89369.1"/>
    <property type="molecule type" value="Genomic_DNA"/>
</dbReference>
<evidence type="ECO:0000313" key="1">
    <source>
        <dbReference type="EMBL" id="RDS89369.1"/>
    </source>
</evidence>
<gene>
    <name evidence="1" type="ORF">DL347_20220</name>
</gene>
<organism evidence="1 2">
    <name type="scientific">Pseudomonas fluorescens</name>
    <dbReference type="NCBI Taxonomy" id="294"/>
    <lineage>
        <taxon>Bacteria</taxon>
        <taxon>Pseudomonadati</taxon>
        <taxon>Pseudomonadota</taxon>
        <taxon>Gammaproteobacteria</taxon>
        <taxon>Pseudomonadales</taxon>
        <taxon>Pseudomonadaceae</taxon>
        <taxon>Pseudomonas</taxon>
    </lineage>
</organism>
<dbReference type="AlphaFoldDB" id="A0A7Z6MUQ7"/>
<name>A0A7Z6MUQ7_PSEFL</name>
<sequence>MISNINTALTAVDLLTRFASSSQMPSTTPHPVPDSARFFTSTPRESAPFMANGNPLVKSRLYQQMAPSLSAQAPVAADRSWVQKASGDIARHTWFIPGLSNMLHGLEKSDGSVDGMMDGLKSGLDKTLKTGLATAIAGAAKGDWVSVLNGYGQAVAHNESTPKSVKSTLGLTQALGGTFTAAAGFAGTLKTTPTGI</sequence>
<evidence type="ECO:0000313" key="2">
    <source>
        <dbReference type="Proteomes" id="UP000255541"/>
    </source>
</evidence>